<dbReference type="GO" id="GO:0005886">
    <property type="term" value="C:plasma membrane"/>
    <property type="evidence" value="ECO:0007669"/>
    <property type="project" value="TreeGrafter"/>
</dbReference>
<dbReference type="InterPro" id="IPR008753">
    <property type="entry name" value="Peptidase_M13_N"/>
</dbReference>
<feature type="compositionally biased region" description="Polar residues" evidence="2">
    <location>
        <begin position="83"/>
        <end position="93"/>
    </location>
</feature>
<sequence>MAASLDESGPPTAFDASPLILESSEGESVLPHRESQEAPFRCPRSSCDEVPRAGTVSTLSESTGPPHNRRSAERLKHPDTAKPTATTWKPSTANRRKSRSEAKQRSRPDSRDMVTFELQYPPRKFSPIEASSVSSPHDLARRSATRGSIGRTILEDKAVKLASDSISGKSLGGPVRKRPLDVDEGEGSSSCQQSEINTSSMQRPLIREPRPSGIVPVSSDLQMAPLIESTSWKSTRPTHQEKSRHAVTKARIQSAASSPLDCGEEKESSKSNELQRKGRETTGLSAPDGSINRHSPAIPGSPEAEHIVVQANEGPVLESWRRVLLARERLLYLLAFLLSSVLVLVLTILISPLSASSTGGAEQGRVFSLPTCASASCLQNAMYLNHLLSWDEVDPCDDFYAFVCRHWTSPLYPPSGSYPVSADDDYVSYLERRLYALLQDESQTTTALQPLQDLYEKCADVRRTEDEGWNLLLELMFNVSLGGFPFTPPVRESVSVWKAAAKILRKTGSSALLSVRIGSHPTEIRDVASVGAPQTMTSGGGVDIDEAARLYTAAAFSAMRTLGKGFIPSSLALAVVKLATEIEELSVVSMDNSSPVLYDVNTTPELLDFIGGVFRRINGTPFTGGLDSDVLVFTPGLVSRILAIVRKAEAHTVMNYLGVRLMIEISPFIPHANLTDAYITLLYGKRRGLLPRWKLCIRVVDRALFPLVVFSLFADLKLHVSMRRFVYLVYEVIAEFSRGIDNSAHFEARSKTAIRNLLSTTETRVLGPDWINSPALVDSFASNVPTITGARRGLESYVATYEYTFIEVLKLGSRQRWSRSAFTADCWYEPNPRTIYVPLLAFNITQAFDNNIDALQLSRVGPRLGRCIFDALLSEGNSSNATTAWLTGETRSKLQEAEGCFGAHGAHLGSFSRVRDSLSGLFAYAQFERSMRTSDKVLALRLLGDRVFSESQLFFVYLMLQTCEKGDHVSMNSPALAGRRWFVALRNGRDFSSAYNCSAGSGMNPRRKCAAA</sequence>
<feature type="compositionally biased region" description="Polar residues" evidence="2">
    <location>
        <begin position="55"/>
        <end position="65"/>
    </location>
</feature>
<evidence type="ECO:0000259" key="4">
    <source>
        <dbReference type="Pfam" id="PF05649"/>
    </source>
</evidence>
<evidence type="ECO:0000313" key="5">
    <source>
        <dbReference type="EMBL" id="KAH9370589.1"/>
    </source>
</evidence>
<dbReference type="GO" id="GO:0004222">
    <property type="term" value="F:metalloendopeptidase activity"/>
    <property type="evidence" value="ECO:0007669"/>
    <property type="project" value="InterPro"/>
</dbReference>
<feature type="region of interest" description="Disordered" evidence="2">
    <location>
        <begin position="1"/>
        <end position="114"/>
    </location>
</feature>
<name>A0A9J6G5R8_HAELO</name>
<dbReference type="InterPro" id="IPR042089">
    <property type="entry name" value="Peptidase_M13_dom_2"/>
</dbReference>
<dbReference type="PANTHER" id="PTHR11733:SF241">
    <property type="entry name" value="GH26575P-RELATED"/>
    <property type="match status" value="1"/>
</dbReference>
<dbReference type="Pfam" id="PF05649">
    <property type="entry name" value="Peptidase_M13_N"/>
    <property type="match status" value="1"/>
</dbReference>
<proteinExistence type="inferred from homology"/>
<feature type="region of interest" description="Disordered" evidence="2">
    <location>
        <begin position="126"/>
        <end position="145"/>
    </location>
</feature>
<accession>A0A9J6G5R8</accession>
<protein>
    <recommendedName>
        <fullName evidence="4">Peptidase M13 N-terminal domain-containing protein</fullName>
    </recommendedName>
</protein>
<dbReference type="InterPro" id="IPR024079">
    <property type="entry name" value="MetalloPept_cat_dom_sf"/>
</dbReference>
<dbReference type="Gene3D" id="3.40.390.10">
    <property type="entry name" value="Collagenase (Catalytic Domain)"/>
    <property type="match status" value="1"/>
</dbReference>
<dbReference type="Gene3D" id="1.10.1380.10">
    <property type="entry name" value="Neutral endopeptidase , domain2"/>
    <property type="match status" value="1"/>
</dbReference>
<feature type="region of interest" description="Disordered" evidence="2">
    <location>
        <begin position="165"/>
        <end position="301"/>
    </location>
</feature>
<dbReference type="EMBL" id="JABSTR010000005">
    <property type="protein sequence ID" value="KAH9370589.1"/>
    <property type="molecule type" value="Genomic_DNA"/>
</dbReference>
<dbReference type="InterPro" id="IPR000718">
    <property type="entry name" value="Peptidase_M13"/>
</dbReference>
<comment type="caution">
    <text evidence="5">The sequence shown here is derived from an EMBL/GenBank/DDBJ whole genome shotgun (WGS) entry which is preliminary data.</text>
</comment>
<keyword evidence="3" id="KW-0472">Membrane</keyword>
<evidence type="ECO:0000256" key="3">
    <source>
        <dbReference type="SAM" id="Phobius"/>
    </source>
</evidence>
<gene>
    <name evidence="5" type="ORF">HPB48_002480</name>
</gene>
<evidence type="ECO:0000256" key="1">
    <source>
        <dbReference type="ARBA" id="ARBA00007357"/>
    </source>
</evidence>
<evidence type="ECO:0000256" key="2">
    <source>
        <dbReference type="SAM" id="MobiDB-lite"/>
    </source>
</evidence>
<feature type="transmembrane region" description="Helical" evidence="3">
    <location>
        <begin position="330"/>
        <end position="350"/>
    </location>
</feature>
<comment type="similarity">
    <text evidence="1">Belongs to the peptidase M13 family.</text>
</comment>
<dbReference type="PROSITE" id="PS51885">
    <property type="entry name" value="NEPRILYSIN"/>
    <property type="match status" value="1"/>
</dbReference>
<feature type="compositionally biased region" description="Basic and acidic residues" evidence="2">
    <location>
        <begin position="263"/>
        <end position="280"/>
    </location>
</feature>
<feature type="compositionally biased region" description="Basic and acidic residues" evidence="2">
    <location>
        <begin position="70"/>
        <end position="80"/>
    </location>
</feature>
<reference evidence="5 6" key="1">
    <citation type="journal article" date="2020" name="Cell">
        <title>Large-Scale Comparative Analyses of Tick Genomes Elucidate Their Genetic Diversity and Vector Capacities.</title>
        <authorList>
            <consortium name="Tick Genome and Microbiome Consortium (TIGMIC)"/>
            <person name="Jia N."/>
            <person name="Wang J."/>
            <person name="Shi W."/>
            <person name="Du L."/>
            <person name="Sun Y."/>
            <person name="Zhan W."/>
            <person name="Jiang J.F."/>
            <person name="Wang Q."/>
            <person name="Zhang B."/>
            <person name="Ji P."/>
            <person name="Bell-Sakyi L."/>
            <person name="Cui X.M."/>
            <person name="Yuan T.T."/>
            <person name="Jiang B.G."/>
            <person name="Yang W.F."/>
            <person name="Lam T.T."/>
            <person name="Chang Q.C."/>
            <person name="Ding S.J."/>
            <person name="Wang X.J."/>
            <person name="Zhu J.G."/>
            <person name="Ruan X.D."/>
            <person name="Zhao L."/>
            <person name="Wei J.T."/>
            <person name="Ye R.Z."/>
            <person name="Que T.C."/>
            <person name="Du C.H."/>
            <person name="Zhou Y.H."/>
            <person name="Cheng J.X."/>
            <person name="Dai P.F."/>
            <person name="Guo W.B."/>
            <person name="Han X.H."/>
            <person name="Huang E.J."/>
            <person name="Li L.F."/>
            <person name="Wei W."/>
            <person name="Gao Y.C."/>
            <person name="Liu J.Z."/>
            <person name="Shao H.Z."/>
            <person name="Wang X."/>
            <person name="Wang C.C."/>
            <person name="Yang T.C."/>
            <person name="Huo Q.B."/>
            <person name="Li W."/>
            <person name="Chen H.Y."/>
            <person name="Chen S.E."/>
            <person name="Zhou L.G."/>
            <person name="Ni X.B."/>
            <person name="Tian J.H."/>
            <person name="Sheng Y."/>
            <person name="Liu T."/>
            <person name="Pan Y.S."/>
            <person name="Xia L.Y."/>
            <person name="Li J."/>
            <person name="Zhao F."/>
            <person name="Cao W.C."/>
        </authorList>
    </citation>
    <scope>NUCLEOTIDE SEQUENCE [LARGE SCALE GENOMIC DNA]</scope>
    <source>
        <strain evidence="5">HaeL-2018</strain>
    </source>
</reference>
<dbReference type="OMA" id="EINTSSM"/>
<dbReference type="AlphaFoldDB" id="A0A9J6G5R8"/>
<dbReference type="VEuPathDB" id="VectorBase:HLOH_053715"/>
<dbReference type="SUPFAM" id="SSF55486">
    <property type="entry name" value="Metalloproteases ('zincins'), catalytic domain"/>
    <property type="match status" value="1"/>
</dbReference>
<dbReference type="Proteomes" id="UP000821853">
    <property type="component" value="Chromosome 3"/>
</dbReference>
<dbReference type="GO" id="GO:0016485">
    <property type="term" value="P:protein processing"/>
    <property type="evidence" value="ECO:0007669"/>
    <property type="project" value="TreeGrafter"/>
</dbReference>
<evidence type="ECO:0000313" key="6">
    <source>
        <dbReference type="Proteomes" id="UP000821853"/>
    </source>
</evidence>
<keyword evidence="3" id="KW-1133">Transmembrane helix</keyword>
<dbReference type="PANTHER" id="PTHR11733">
    <property type="entry name" value="ZINC METALLOPROTEASE FAMILY M13 NEPRILYSIN-RELATED"/>
    <property type="match status" value="1"/>
</dbReference>
<keyword evidence="3" id="KW-0812">Transmembrane</keyword>
<keyword evidence="6" id="KW-1185">Reference proteome</keyword>
<feature type="compositionally biased region" description="Polar residues" evidence="2">
    <location>
        <begin position="228"/>
        <end position="237"/>
    </location>
</feature>
<organism evidence="5 6">
    <name type="scientific">Haemaphysalis longicornis</name>
    <name type="common">Bush tick</name>
    <dbReference type="NCBI Taxonomy" id="44386"/>
    <lineage>
        <taxon>Eukaryota</taxon>
        <taxon>Metazoa</taxon>
        <taxon>Ecdysozoa</taxon>
        <taxon>Arthropoda</taxon>
        <taxon>Chelicerata</taxon>
        <taxon>Arachnida</taxon>
        <taxon>Acari</taxon>
        <taxon>Parasitiformes</taxon>
        <taxon>Ixodida</taxon>
        <taxon>Ixodoidea</taxon>
        <taxon>Ixodidae</taxon>
        <taxon>Haemaphysalinae</taxon>
        <taxon>Haemaphysalis</taxon>
    </lineage>
</organism>
<feature type="domain" description="Peptidase M13 N-terminal" evidence="4">
    <location>
        <begin position="395"/>
        <end position="760"/>
    </location>
</feature>
<dbReference type="OrthoDB" id="6492357at2759"/>
<feature type="compositionally biased region" description="Basic and acidic residues" evidence="2">
    <location>
        <begin position="99"/>
        <end position="114"/>
    </location>
</feature>